<reference evidence="2" key="1">
    <citation type="journal article" date="2020" name="Stud. Mycol.">
        <title>101 Dothideomycetes genomes: a test case for predicting lifestyles and emergence of pathogens.</title>
        <authorList>
            <person name="Haridas S."/>
            <person name="Albert R."/>
            <person name="Binder M."/>
            <person name="Bloem J."/>
            <person name="Labutti K."/>
            <person name="Salamov A."/>
            <person name="Andreopoulos B."/>
            <person name="Baker S."/>
            <person name="Barry K."/>
            <person name="Bills G."/>
            <person name="Bluhm B."/>
            <person name="Cannon C."/>
            <person name="Castanera R."/>
            <person name="Culley D."/>
            <person name="Daum C."/>
            <person name="Ezra D."/>
            <person name="Gonzalez J."/>
            <person name="Henrissat B."/>
            <person name="Kuo A."/>
            <person name="Liang C."/>
            <person name="Lipzen A."/>
            <person name="Lutzoni F."/>
            <person name="Magnuson J."/>
            <person name="Mondo S."/>
            <person name="Nolan M."/>
            <person name="Ohm R."/>
            <person name="Pangilinan J."/>
            <person name="Park H.-J."/>
            <person name="Ramirez L."/>
            <person name="Alfaro M."/>
            <person name="Sun H."/>
            <person name="Tritt A."/>
            <person name="Yoshinaga Y."/>
            <person name="Zwiers L.-H."/>
            <person name="Turgeon B."/>
            <person name="Goodwin S."/>
            <person name="Spatafora J."/>
            <person name="Crous P."/>
            <person name="Grigoriev I."/>
        </authorList>
    </citation>
    <scope>NUCLEOTIDE SEQUENCE</scope>
    <source>
        <strain evidence="2">CBS 161.51</strain>
    </source>
</reference>
<name>A0A6A5SVF4_9PLEO</name>
<accession>A0A6A5SVF4</accession>
<keyword evidence="1" id="KW-0472">Membrane</keyword>
<keyword evidence="1" id="KW-0812">Transmembrane</keyword>
<dbReference type="AlphaFoldDB" id="A0A6A5SVF4"/>
<organism evidence="2 3">
    <name type="scientific">Clathrospora elynae</name>
    <dbReference type="NCBI Taxonomy" id="706981"/>
    <lineage>
        <taxon>Eukaryota</taxon>
        <taxon>Fungi</taxon>
        <taxon>Dikarya</taxon>
        <taxon>Ascomycota</taxon>
        <taxon>Pezizomycotina</taxon>
        <taxon>Dothideomycetes</taxon>
        <taxon>Pleosporomycetidae</taxon>
        <taxon>Pleosporales</taxon>
        <taxon>Diademaceae</taxon>
        <taxon>Clathrospora</taxon>
    </lineage>
</organism>
<evidence type="ECO:0000313" key="2">
    <source>
        <dbReference type="EMBL" id="KAF1942546.1"/>
    </source>
</evidence>
<proteinExistence type="predicted"/>
<dbReference type="Proteomes" id="UP000800038">
    <property type="component" value="Unassembled WGS sequence"/>
</dbReference>
<evidence type="ECO:0000256" key="1">
    <source>
        <dbReference type="SAM" id="Phobius"/>
    </source>
</evidence>
<dbReference type="OrthoDB" id="5347452at2759"/>
<evidence type="ECO:0000313" key="3">
    <source>
        <dbReference type="Proteomes" id="UP000800038"/>
    </source>
</evidence>
<keyword evidence="3" id="KW-1185">Reference proteome</keyword>
<sequence>MTGCCLGPDTQDSQWTNSCVEYIEACGADCLANSFLRKCTNIASPYCVTWSYSADWVTEYGCTTTSRNTVYNVLQSAMVVGTVSVELLTLSGGAVTGFDESTFDGSLTDTDTDTGTYAVAFTTGDAAKPTDMSYTGGYTDTKPKKKVALGLIIGIVMAVLFLLFCVIVGVLFLLKKKKKKKKKNTLQCTTPAFAQAYGSPNAPPVPGQNTGYAQYGDPMGGAHEVEAGGVGGMTAGRYQSPVVGTHEGGRPVYEIGMGQGDEGRA</sequence>
<keyword evidence="1" id="KW-1133">Transmembrane helix</keyword>
<dbReference type="EMBL" id="ML976034">
    <property type="protein sequence ID" value="KAF1942546.1"/>
    <property type="molecule type" value="Genomic_DNA"/>
</dbReference>
<feature type="transmembrane region" description="Helical" evidence="1">
    <location>
        <begin position="147"/>
        <end position="174"/>
    </location>
</feature>
<gene>
    <name evidence="2" type="ORF">EJ02DRAFT_511670</name>
</gene>
<protein>
    <submittedName>
        <fullName evidence="2">Uncharacterized protein</fullName>
    </submittedName>
</protein>